<dbReference type="EMBL" id="CADCXV010001405">
    <property type="protein sequence ID" value="CAB0044181.1"/>
    <property type="molecule type" value="Genomic_DNA"/>
</dbReference>
<evidence type="ECO:0000256" key="7">
    <source>
        <dbReference type="ARBA" id="ARBA00022824"/>
    </source>
</evidence>
<keyword evidence="10" id="KW-0472">Membrane</keyword>
<feature type="compositionally biased region" description="Low complexity" evidence="16">
    <location>
        <begin position="1044"/>
        <end position="1075"/>
    </location>
</feature>
<dbReference type="InterPro" id="IPR035913">
    <property type="entry name" value="RPB5-like_sf"/>
</dbReference>
<feature type="compositionally biased region" description="Acidic residues" evidence="16">
    <location>
        <begin position="1426"/>
        <end position="1440"/>
    </location>
</feature>
<dbReference type="PROSITE" id="PS01110">
    <property type="entry name" value="RNA_POL_H_23KD"/>
    <property type="match status" value="1"/>
</dbReference>
<dbReference type="GO" id="GO:0043495">
    <property type="term" value="F:protein-membrane adaptor activity"/>
    <property type="evidence" value="ECO:0007669"/>
    <property type="project" value="TreeGrafter"/>
</dbReference>
<dbReference type="GO" id="GO:0034045">
    <property type="term" value="C:phagophore assembly site membrane"/>
    <property type="evidence" value="ECO:0007669"/>
    <property type="project" value="UniProtKB-SubCell"/>
</dbReference>
<evidence type="ECO:0000256" key="15">
    <source>
        <dbReference type="PROSITE-ProRule" id="PRU00023"/>
    </source>
</evidence>
<feature type="repeat" description="ANK" evidence="15">
    <location>
        <begin position="201"/>
        <end position="233"/>
    </location>
</feature>
<keyword evidence="6" id="KW-0813">Transport</keyword>
<evidence type="ECO:0000256" key="5">
    <source>
        <dbReference type="ARBA" id="ARBA00018070"/>
    </source>
</evidence>
<gene>
    <name evidence="18" type="ORF">TBRA_LOCUS15769</name>
</gene>
<dbReference type="HAMAP" id="MF_00025">
    <property type="entry name" value="RNApol_Rpo5_RPB5"/>
    <property type="match status" value="1"/>
</dbReference>
<dbReference type="Proteomes" id="UP000479190">
    <property type="component" value="Unassembled WGS sequence"/>
</dbReference>
<dbReference type="InterPro" id="IPR026849">
    <property type="entry name" value="ATG2"/>
</dbReference>
<comment type="similarity">
    <text evidence="14">Belongs to the archaeal Rpo5/eukaryotic RPB5 RNA polymerase subunit family.</text>
</comment>
<evidence type="ECO:0000256" key="10">
    <source>
        <dbReference type="ARBA" id="ARBA00023136"/>
    </source>
</evidence>
<dbReference type="Gene3D" id="3.40.1340.10">
    <property type="entry name" value="RNA polymerase, Rpb5, N-terminal domain"/>
    <property type="match status" value="1"/>
</dbReference>
<feature type="repeat" description="ANK" evidence="15">
    <location>
        <begin position="167"/>
        <end position="199"/>
    </location>
</feature>
<dbReference type="SUPFAM" id="SSF53036">
    <property type="entry name" value="Eukaryotic RPB5 N-terminal domain"/>
    <property type="match status" value="1"/>
</dbReference>
<dbReference type="GO" id="GO:0003899">
    <property type="term" value="F:DNA-directed RNA polymerase activity"/>
    <property type="evidence" value="ECO:0007669"/>
    <property type="project" value="InterPro"/>
</dbReference>
<keyword evidence="15" id="KW-0040">ANK repeat</keyword>
<dbReference type="PANTHER" id="PTHR13190:SF1">
    <property type="entry name" value="AUTOPHAGY-RELATED 2, ISOFORM A"/>
    <property type="match status" value="1"/>
</dbReference>
<feature type="non-terminal residue" evidence="18">
    <location>
        <position position="1"/>
    </location>
</feature>
<keyword evidence="9" id="KW-0445">Lipid transport</keyword>
<feature type="compositionally biased region" description="Basic and acidic residues" evidence="16">
    <location>
        <begin position="1456"/>
        <end position="1482"/>
    </location>
</feature>
<dbReference type="GO" id="GO:0005789">
    <property type="term" value="C:endoplasmic reticulum membrane"/>
    <property type="evidence" value="ECO:0007669"/>
    <property type="project" value="UniProtKB-SubCell"/>
</dbReference>
<dbReference type="PROSITE" id="PS50297">
    <property type="entry name" value="ANK_REP_REGION"/>
    <property type="match status" value="4"/>
</dbReference>
<feature type="domain" description="RNA polymerase subunit H/Rpb5 C-terminal" evidence="17">
    <location>
        <begin position="674"/>
        <end position="746"/>
    </location>
</feature>
<dbReference type="PANTHER" id="PTHR13190">
    <property type="entry name" value="AUTOPHAGY-RELATED 2, ISOFORM A"/>
    <property type="match status" value="1"/>
</dbReference>
<dbReference type="Gene3D" id="3.90.940.20">
    <property type="entry name" value="RPB5-like RNA polymerase subunit"/>
    <property type="match status" value="1"/>
</dbReference>
<keyword evidence="11" id="KW-0804">Transcription</keyword>
<dbReference type="GO" id="GO:0000422">
    <property type="term" value="P:autophagy of mitochondrion"/>
    <property type="evidence" value="ECO:0007669"/>
    <property type="project" value="TreeGrafter"/>
</dbReference>
<comment type="catalytic activity">
    <reaction evidence="13">
        <text>a 1,2-diacyl-sn-glycero-3-phosphoethanolamine(in) = a 1,2-diacyl-sn-glycero-3-phosphoethanolamine(out)</text>
        <dbReference type="Rhea" id="RHEA:38895"/>
        <dbReference type="ChEBI" id="CHEBI:64612"/>
    </reaction>
</comment>
<dbReference type="GO" id="GO:0034727">
    <property type="term" value="P:piecemeal microautophagy of the nucleus"/>
    <property type="evidence" value="ECO:0007669"/>
    <property type="project" value="TreeGrafter"/>
</dbReference>
<feature type="region of interest" description="Disordered" evidence="16">
    <location>
        <begin position="1419"/>
        <end position="1489"/>
    </location>
</feature>
<evidence type="ECO:0000256" key="6">
    <source>
        <dbReference type="ARBA" id="ARBA00022448"/>
    </source>
</evidence>
<comment type="catalytic activity">
    <reaction evidence="12">
        <text>a 1,2-diacyl-sn-glycero-3-phospho-L-serine(in) = a 1,2-diacyl-sn-glycero-3-phospho-L-serine(out)</text>
        <dbReference type="Rhea" id="RHEA:38663"/>
        <dbReference type="ChEBI" id="CHEBI:57262"/>
    </reaction>
</comment>
<feature type="region of interest" description="Disordered" evidence="16">
    <location>
        <begin position="1044"/>
        <end position="1083"/>
    </location>
</feature>
<organism evidence="18 19">
    <name type="scientific">Trichogramma brassicae</name>
    <dbReference type="NCBI Taxonomy" id="86971"/>
    <lineage>
        <taxon>Eukaryota</taxon>
        <taxon>Metazoa</taxon>
        <taxon>Ecdysozoa</taxon>
        <taxon>Arthropoda</taxon>
        <taxon>Hexapoda</taxon>
        <taxon>Insecta</taxon>
        <taxon>Pterygota</taxon>
        <taxon>Neoptera</taxon>
        <taxon>Endopterygota</taxon>
        <taxon>Hymenoptera</taxon>
        <taxon>Apocrita</taxon>
        <taxon>Proctotrupomorpha</taxon>
        <taxon>Chalcidoidea</taxon>
        <taxon>Trichogrammatidae</taxon>
        <taxon>Trichogramma</taxon>
    </lineage>
</organism>
<dbReference type="SUPFAM" id="SSF55287">
    <property type="entry name" value="RPB5-like RNA polymerase subunit"/>
    <property type="match status" value="1"/>
</dbReference>
<evidence type="ECO:0000313" key="18">
    <source>
        <dbReference type="EMBL" id="CAB0044181.1"/>
    </source>
</evidence>
<dbReference type="Pfam" id="PF13329">
    <property type="entry name" value="ATG2_CAD"/>
    <property type="match status" value="1"/>
</dbReference>
<evidence type="ECO:0000256" key="1">
    <source>
        <dbReference type="ARBA" id="ARBA00004123"/>
    </source>
</evidence>
<dbReference type="GO" id="GO:0000045">
    <property type="term" value="P:autophagosome assembly"/>
    <property type="evidence" value="ECO:0007669"/>
    <property type="project" value="TreeGrafter"/>
</dbReference>
<dbReference type="Gene3D" id="1.25.40.20">
    <property type="entry name" value="Ankyrin repeat-containing domain"/>
    <property type="match status" value="2"/>
</dbReference>
<feature type="repeat" description="ANK" evidence="15">
    <location>
        <begin position="950"/>
        <end position="978"/>
    </location>
</feature>
<feature type="repeat" description="ANK" evidence="15">
    <location>
        <begin position="878"/>
        <end position="910"/>
    </location>
</feature>
<sequence length="1871" mass="212230">SPACASFVSYVGVDKSQISGIVRRLFAKRNSTRANHVRVDSRLLCSSSSNESTSNRTARYSLGRVYDAKRSERDFIRASSQRPNFRDIFRPEEIDHLLEERMSMKFIGLLIETGYKDEPDVDQDGKPLCRRSTAVHRARGRYPEWEQRTRELFKIYDRFDVNYTNKSGLTHFHVACEYGLVEVVEKFLDFGQDPNIFERCDSASPLSMAVRSGHKDVALLLLINGADPNLPNEKGFTILHFLCHGHYDVEPLKMLFEICDELNQPLQVDAKDKFGRTSLQWAVARILPNTVDVLLDHGADLSGFVFPAKSDFGKINEWYDVDCESRKVSGALLVVEHLEKRGYKLDRSDALTIMHFFAEFKLLEKLSNHLKYLNKEEEFESRSKMIEIRPNLSLHQLFRMRSDEAAKLVTVADYYELACSEKFNESITKLRKTCYLCLCEITSRRFFRRWALDPFMVMTRYRLPIVCCDIIIRNLMNKDLFHICLASAGQSTDYEREARSTCRKKTNFSSSTFMRIASECDNKIFRATPDVTSGRWQVYKATADSSRPPSLAPIKSNDVSRTKKNRSDEAHYKWYIRVNLEENTCRIDRNAQKSPHRLACCVGSRALDLQFLLTNEPAHVNTHAGTQCRCIVPIYTKWAIIVVQSGMTPSAKQSLVDMAPKYILEQFLESELLINITEHELVPEHIVLSPDEKEELLSRYKLKENQLMRIQQNDPVSRYFGLKRGQVVKIIRPSETAGRYISYRLVSHSEGFPESYKLSNFAEKQCSIIGTFCYKRYAPIMEHNSSQRLFSQSSVTVTNRPADLPGGQTKQPPAVFTVVSDVTELLLRNANPNVQCAQGWTPLHFIRREHCKNDLADMLFRLSDKKYQPVQVDARSKMGNTPLHVALHDGRKEVAEFLLKRGAGPNLTNRHGSTPLHTICRRIKDDLVTSFLKMNNDIQQIVEIDVQDKFGRTPLQWAVANLLTNTVDVLLDRGASLSNFAFLTESYFDKTWKPLEYDGYGKHVEKLRLVSSTLAIIDRLEKKGYEVDRSDALLDRWQDIGTSSTSVTPVESTTPPITTSSESTSTLESATESTSNPPVQPNTSNTAACRATCARRVAPRHRHACTFAHARICIELTHTRAQHVCQHRRASQRDCRQAAAAALHKYNAFVRARDLRNTQGWSTASLDDSDNEDEFLPMRMHSTSASSNMNNSITSNNTSMDGSIMTSSFSSKSSINNSHRQHKYRHTVDSDPSAETSQFHVRVSSIAVVLLHENILTTGMEGYGPTKASIKMMTSKAEEFFQKIHMFTASGYGNKDFERASKLFADACQLSHLRFPIPDLRPRYDRVPWWKRSIRPDYMTLHLTDAKAQTLFESRKPYLSRLEIQCRRVLVTYTEADSDVPLEIAKASSDKCERADGSLQNEDEGFGWPRIVVSIFPQHVGGPLEDSSEGELDSSLDDTLENAPRHQPSPFSSKKVIHESDTPHSRPQNQHDKDSSEQKESEELIIPGNRQEMNEFIEEGTRNVRIQLEIGLPCASVQIPSKHLYELIYNRLNTDLLLWEPSAPKRKSALPTDTNASLDIASTLLQESVYPKFSMCKSGIQYDSDSDSEEDGIFQSTTSRVTNKHRHNRLMKNGQSKVSITLTINQGLFTMFTPVRDSMQNVIPGQQGELVIRIEDATMFSVSSYKGDENLGYVCILGKEVTLYHCGINTIPSQAPPLRSINSIIPKHCHRTIYRSEPGANIAVNAIEKDMLSVAIKIQSAHETHRVKVVFFKLFILCKLYDIYVYYITYKISCVQTFRVAIGISQATLSHRGLGETANQLVRVASEEHEQKGVSGAVGGVLRQIPPTVVKPIILATEATSNVLGGMRSQLVPDARHEAAQKWRQDCHDVN</sequence>
<dbReference type="GO" id="GO:0003677">
    <property type="term" value="F:DNA binding"/>
    <property type="evidence" value="ECO:0007669"/>
    <property type="project" value="InterPro"/>
</dbReference>
<dbReference type="InterPro" id="IPR014381">
    <property type="entry name" value="Arch_Rpo5/euc_Rpb5"/>
</dbReference>
<evidence type="ECO:0000256" key="12">
    <source>
        <dbReference type="ARBA" id="ARBA00024479"/>
    </source>
</evidence>
<dbReference type="GO" id="GO:0005634">
    <property type="term" value="C:nucleus"/>
    <property type="evidence" value="ECO:0007669"/>
    <property type="project" value="UniProtKB-SubCell"/>
</dbReference>
<evidence type="ECO:0000256" key="2">
    <source>
        <dbReference type="ARBA" id="ARBA00004406"/>
    </source>
</evidence>
<comment type="subcellular location">
    <subcellularLocation>
        <location evidence="2">Endoplasmic reticulum membrane</location>
        <topology evidence="2">Peripheral membrane protein</topology>
    </subcellularLocation>
    <subcellularLocation>
        <location evidence="1">Nucleus</location>
    </subcellularLocation>
    <subcellularLocation>
        <location evidence="3">Preautophagosomal structure membrane</location>
        <topology evidence="3">Peripheral membrane protein</topology>
    </subcellularLocation>
</comment>
<dbReference type="PROSITE" id="PS50088">
    <property type="entry name" value="ANK_REPEAT"/>
    <property type="match status" value="4"/>
</dbReference>
<name>A0A6H5J9C7_9HYME</name>
<evidence type="ECO:0000256" key="4">
    <source>
        <dbReference type="ARBA" id="ARBA00009714"/>
    </source>
</evidence>
<proteinExistence type="inferred from homology"/>
<dbReference type="SMART" id="SM00248">
    <property type="entry name" value="ANK"/>
    <property type="match status" value="7"/>
</dbReference>
<dbReference type="SUPFAM" id="SSF48403">
    <property type="entry name" value="Ankyrin repeat"/>
    <property type="match status" value="2"/>
</dbReference>
<reference evidence="18 19" key="1">
    <citation type="submission" date="2020-02" db="EMBL/GenBank/DDBJ databases">
        <authorList>
            <person name="Ferguson B K."/>
        </authorList>
    </citation>
    <scope>NUCLEOTIDE SEQUENCE [LARGE SCALE GENOMIC DNA]</scope>
</reference>
<evidence type="ECO:0000256" key="9">
    <source>
        <dbReference type="ARBA" id="ARBA00023055"/>
    </source>
</evidence>
<protein>
    <recommendedName>
        <fullName evidence="5">Autophagy-related protein 2</fullName>
    </recommendedName>
</protein>
<evidence type="ECO:0000256" key="13">
    <source>
        <dbReference type="ARBA" id="ARBA00024615"/>
    </source>
</evidence>
<evidence type="ECO:0000256" key="8">
    <source>
        <dbReference type="ARBA" id="ARBA00023006"/>
    </source>
</evidence>
<comment type="similarity">
    <text evidence="4">Belongs to the ATG2 family.</text>
</comment>
<keyword evidence="7" id="KW-0256">Endoplasmic reticulum</keyword>
<accession>A0A6H5J9C7</accession>
<evidence type="ECO:0000313" key="19">
    <source>
        <dbReference type="Proteomes" id="UP000479190"/>
    </source>
</evidence>
<evidence type="ECO:0000259" key="17">
    <source>
        <dbReference type="Pfam" id="PF01191"/>
    </source>
</evidence>
<dbReference type="GO" id="GO:0006351">
    <property type="term" value="P:DNA-templated transcription"/>
    <property type="evidence" value="ECO:0007669"/>
    <property type="project" value="InterPro"/>
</dbReference>
<evidence type="ECO:0000256" key="14">
    <source>
        <dbReference type="ARBA" id="ARBA00025765"/>
    </source>
</evidence>
<dbReference type="GO" id="GO:0006869">
    <property type="term" value="P:lipid transport"/>
    <property type="evidence" value="ECO:0007669"/>
    <property type="project" value="UniProtKB-KW"/>
</dbReference>
<dbReference type="GO" id="GO:0061908">
    <property type="term" value="C:phagophore"/>
    <property type="evidence" value="ECO:0007669"/>
    <property type="project" value="TreeGrafter"/>
</dbReference>
<evidence type="ECO:0000256" key="16">
    <source>
        <dbReference type="SAM" id="MobiDB-lite"/>
    </source>
</evidence>
<dbReference type="InterPro" id="IPR036710">
    <property type="entry name" value="RNA_pol_Rpb5_N_sf"/>
</dbReference>
<dbReference type="InterPro" id="IPR036770">
    <property type="entry name" value="Ankyrin_rpt-contain_sf"/>
</dbReference>
<dbReference type="InterPro" id="IPR002110">
    <property type="entry name" value="Ankyrin_rpt"/>
</dbReference>
<dbReference type="GO" id="GO:0032266">
    <property type="term" value="F:phosphatidylinositol-3-phosphate binding"/>
    <property type="evidence" value="ECO:0007669"/>
    <property type="project" value="TreeGrafter"/>
</dbReference>
<dbReference type="OrthoDB" id="18982at2759"/>
<keyword evidence="19" id="KW-1185">Reference proteome</keyword>
<dbReference type="InterPro" id="IPR000783">
    <property type="entry name" value="RNA_pol_subH/Rpb5_C"/>
</dbReference>
<evidence type="ECO:0000256" key="3">
    <source>
        <dbReference type="ARBA" id="ARBA00004623"/>
    </source>
</evidence>
<dbReference type="InterPro" id="IPR020608">
    <property type="entry name" value="RNA_pol_subH/Rpb5_CS"/>
</dbReference>
<evidence type="ECO:0000256" key="11">
    <source>
        <dbReference type="ARBA" id="ARBA00023163"/>
    </source>
</evidence>
<dbReference type="Pfam" id="PF01191">
    <property type="entry name" value="RNA_pol_Rpb5_C"/>
    <property type="match status" value="1"/>
</dbReference>
<dbReference type="GO" id="GO:0061709">
    <property type="term" value="P:reticulophagy"/>
    <property type="evidence" value="ECO:0007669"/>
    <property type="project" value="TreeGrafter"/>
</dbReference>
<dbReference type="FunFam" id="3.90.940.20:FF:000001">
    <property type="entry name" value="DNA-directed RNA polymerases I, II, and III subunit RPABC1"/>
    <property type="match status" value="1"/>
</dbReference>
<dbReference type="GO" id="GO:0061723">
    <property type="term" value="P:glycophagy"/>
    <property type="evidence" value="ECO:0007669"/>
    <property type="project" value="TreeGrafter"/>
</dbReference>
<dbReference type="Pfam" id="PF12796">
    <property type="entry name" value="Ank_2"/>
    <property type="match status" value="2"/>
</dbReference>
<keyword evidence="8" id="KW-0072">Autophagy</keyword>